<sequence>MFAVCQPDVPRNAPFHESKRDPMLGTAFLGEWERRQDKNFNFVEEGYDSNENWNQAVVRTRMEGDSGQLENMTNPADNLVLLMQRQTAKGRLRDAPPGLKSDELGLSKEDVRSPPEGAEVSGTEKEKAATENAAKECNKLAGSPLEDNGYASSSLSFDSPDSSTSNSWEAPTADTNDLRNQPDPQLPDNNAENISDSDTSFPVLAEAFQILQDKMRFKEREKEKHHLHLVMYRRLALLRWIRGLQQKVVFQQNQLQESFDTILDNRKELLRYIQQGVVCPKAPGHAGL</sequence>
<dbReference type="InterPro" id="IPR027812">
    <property type="entry name" value="DUF4653"/>
</dbReference>
<feature type="region of interest" description="Disordered" evidence="1">
    <location>
        <begin position="90"/>
        <end position="197"/>
    </location>
</feature>
<evidence type="ECO:0000256" key="1">
    <source>
        <dbReference type="SAM" id="MobiDB-lite"/>
    </source>
</evidence>
<feature type="compositionally biased region" description="Basic and acidic residues" evidence="1">
    <location>
        <begin position="122"/>
        <end position="138"/>
    </location>
</feature>
<dbReference type="Pfam" id="PF15546">
    <property type="entry name" value="DUF4653"/>
    <property type="match status" value="1"/>
</dbReference>
<reference evidence="2" key="3">
    <citation type="submission" date="2025-08" db="UniProtKB">
        <authorList>
            <consortium name="Ensembl"/>
        </authorList>
    </citation>
    <scope>IDENTIFICATION</scope>
</reference>
<reference evidence="3" key="2">
    <citation type="journal article" date="2013" name="Nat. Genet.">
        <title>The draft genomes of soft-shell turtle and green sea turtle yield insights into the development and evolution of the turtle-specific body plan.</title>
        <authorList>
            <person name="Wang Z."/>
            <person name="Pascual-Anaya J."/>
            <person name="Zadissa A."/>
            <person name="Li W."/>
            <person name="Niimura Y."/>
            <person name="Huang Z."/>
            <person name="Li C."/>
            <person name="White S."/>
            <person name="Xiong Z."/>
            <person name="Fang D."/>
            <person name="Wang B."/>
            <person name="Ming Y."/>
            <person name="Chen Y."/>
            <person name="Zheng Y."/>
            <person name="Kuraku S."/>
            <person name="Pignatelli M."/>
            <person name="Herrero J."/>
            <person name="Beal K."/>
            <person name="Nozawa M."/>
            <person name="Li Q."/>
            <person name="Wang J."/>
            <person name="Zhang H."/>
            <person name="Yu L."/>
            <person name="Shigenobu S."/>
            <person name="Wang J."/>
            <person name="Liu J."/>
            <person name="Flicek P."/>
            <person name="Searle S."/>
            <person name="Wang J."/>
            <person name="Kuratani S."/>
            <person name="Yin Y."/>
            <person name="Aken B."/>
            <person name="Zhang G."/>
            <person name="Irie N."/>
        </authorList>
    </citation>
    <scope>NUCLEOTIDE SEQUENCE [LARGE SCALE GENOMIC DNA]</scope>
    <source>
        <strain evidence="3">Daiwa-1</strain>
    </source>
</reference>
<gene>
    <name evidence="2" type="primary">C1orf216</name>
</gene>
<evidence type="ECO:0000313" key="2">
    <source>
        <dbReference type="Ensembl" id="ENSPSIP00000000107.1"/>
    </source>
</evidence>
<reference evidence="2" key="4">
    <citation type="submission" date="2025-09" db="UniProtKB">
        <authorList>
            <consortium name="Ensembl"/>
        </authorList>
    </citation>
    <scope>IDENTIFICATION</scope>
</reference>
<evidence type="ECO:0000313" key="3">
    <source>
        <dbReference type="Proteomes" id="UP000007267"/>
    </source>
</evidence>
<dbReference type="AlphaFoldDB" id="K7EWE7"/>
<organism evidence="2 3">
    <name type="scientific">Pelodiscus sinensis</name>
    <name type="common">Chinese softshell turtle</name>
    <name type="synonym">Trionyx sinensis</name>
    <dbReference type="NCBI Taxonomy" id="13735"/>
    <lineage>
        <taxon>Eukaryota</taxon>
        <taxon>Metazoa</taxon>
        <taxon>Chordata</taxon>
        <taxon>Craniata</taxon>
        <taxon>Vertebrata</taxon>
        <taxon>Euteleostomi</taxon>
        <taxon>Archelosauria</taxon>
        <taxon>Testudinata</taxon>
        <taxon>Testudines</taxon>
        <taxon>Cryptodira</taxon>
        <taxon>Trionychia</taxon>
        <taxon>Trionychidae</taxon>
        <taxon>Pelodiscus</taxon>
    </lineage>
</organism>
<dbReference type="PANTHER" id="PTHR35673">
    <property type="entry name" value="UPF0500 PROTEIN C1ORF216"/>
    <property type="match status" value="1"/>
</dbReference>
<dbReference type="eggNOG" id="ENOG502S1PX">
    <property type="taxonomic scope" value="Eukaryota"/>
</dbReference>
<dbReference type="KEGG" id="pss:102447205"/>
<dbReference type="Proteomes" id="UP000007267">
    <property type="component" value="Unassembled WGS sequence"/>
</dbReference>
<dbReference type="GeneTree" id="ENSGT00390000001867"/>
<dbReference type="Ensembl" id="ENSPSIT00000000107.1">
    <property type="protein sequence ID" value="ENSPSIP00000000107.1"/>
    <property type="gene ID" value="ENSPSIG00000000107.1"/>
</dbReference>
<dbReference type="OrthoDB" id="9900901at2759"/>
<reference evidence="3" key="1">
    <citation type="submission" date="2011-10" db="EMBL/GenBank/DDBJ databases">
        <authorList>
            <consortium name="Soft-shell Turtle Genome Consortium"/>
        </authorList>
    </citation>
    <scope>NUCLEOTIDE SEQUENCE [LARGE SCALE GENOMIC DNA]</scope>
    <source>
        <strain evidence="3">Daiwa-1</strain>
    </source>
</reference>
<keyword evidence="3" id="KW-1185">Reference proteome</keyword>
<dbReference type="HOGENOM" id="CLU_1156086_0_0_1"/>
<feature type="compositionally biased region" description="Low complexity" evidence="1">
    <location>
        <begin position="152"/>
        <end position="167"/>
    </location>
</feature>
<dbReference type="PANTHER" id="PTHR35673:SF1">
    <property type="entry name" value="UPF0500 PROTEIN C1ORF216"/>
    <property type="match status" value="1"/>
</dbReference>
<accession>K7EWE7</accession>
<feature type="compositionally biased region" description="Polar residues" evidence="1">
    <location>
        <begin position="173"/>
        <end position="197"/>
    </location>
</feature>
<feature type="compositionally biased region" description="Basic and acidic residues" evidence="1">
    <location>
        <begin position="100"/>
        <end position="113"/>
    </location>
</feature>
<name>K7EWE7_PELSI</name>
<protein>
    <submittedName>
        <fullName evidence="2">Chromosome 1 open reading frame 216</fullName>
    </submittedName>
</protein>
<dbReference type="EMBL" id="AGCU01003720">
    <property type="status" value="NOT_ANNOTATED_CDS"/>
    <property type="molecule type" value="Genomic_DNA"/>
</dbReference>
<dbReference type="OMA" id="GMPGKVE"/>
<proteinExistence type="predicted"/>